<dbReference type="InterPro" id="IPR036908">
    <property type="entry name" value="RlpA-like_sf"/>
</dbReference>
<feature type="transmembrane region" description="Helical" evidence="1">
    <location>
        <begin position="29"/>
        <end position="48"/>
    </location>
</feature>
<comment type="caution">
    <text evidence="3">The sequence shown here is derived from an EMBL/GenBank/DDBJ whole genome shotgun (WGS) entry which is preliminary data.</text>
</comment>
<feature type="domain" description="Expansin-like EG45" evidence="2">
    <location>
        <begin position="66"/>
        <end position="168"/>
    </location>
</feature>
<dbReference type="PROSITE" id="PS50842">
    <property type="entry name" value="EXPANSIN_EG45"/>
    <property type="match status" value="1"/>
</dbReference>
<evidence type="ECO:0000259" key="2">
    <source>
        <dbReference type="PROSITE" id="PS50842"/>
    </source>
</evidence>
<evidence type="ECO:0000256" key="1">
    <source>
        <dbReference type="SAM" id="Phobius"/>
    </source>
</evidence>
<gene>
    <name evidence="3" type="ORF">CFOL_v3_14044</name>
</gene>
<keyword evidence="1" id="KW-0812">Transmembrane</keyword>
<dbReference type="PANTHER" id="PTHR47480">
    <property type="entry name" value="EG45-LIKE DOMAIN CONTAINING PROTEIN"/>
    <property type="match status" value="1"/>
</dbReference>
<dbReference type="CDD" id="cd22269">
    <property type="entry name" value="DPBB_EG45-like"/>
    <property type="match status" value="1"/>
</dbReference>
<keyword evidence="1" id="KW-1133">Transmembrane helix</keyword>
<evidence type="ECO:0000313" key="4">
    <source>
        <dbReference type="Proteomes" id="UP000187406"/>
    </source>
</evidence>
<dbReference type="SUPFAM" id="SSF50685">
    <property type="entry name" value="Barwin-like endoglucanases"/>
    <property type="match status" value="1"/>
</dbReference>
<dbReference type="OrthoDB" id="587249at2759"/>
<dbReference type="PANTHER" id="PTHR47480:SF1">
    <property type="entry name" value="EG45-LIKE DOMAIN CONTAINING PROTEIN 1"/>
    <property type="match status" value="1"/>
</dbReference>
<name>A0A1Q3BR84_CEPFO</name>
<dbReference type="STRING" id="3775.A0A1Q3BR84"/>
<dbReference type="InterPro" id="IPR007112">
    <property type="entry name" value="Expansin/allergen_DPBB_dom"/>
</dbReference>
<protein>
    <submittedName>
        <fullName evidence="3">DPBB_1 domain-containing protein</fullName>
    </submittedName>
</protein>
<dbReference type="Pfam" id="PF03330">
    <property type="entry name" value="DPBB_1"/>
    <property type="match status" value="1"/>
</dbReference>
<dbReference type="AlphaFoldDB" id="A0A1Q3BR84"/>
<proteinExistence type="predicted"/>
<dbReference type="Proteomes" id="UP000187406">
    <property type="component" value="Unassembled WGS sequence"/>
</dbReference>
<accession>A0A1Q3BR84</accession>
<dbReference type="InParanoid" id="A0A1Q3BR84"/>
<organism evidence="3 4">
    <name type="scientific">Cephalotus follicularis</name>
    <name type="common">Albany pitcher plant</name>
    <dbReference type="NCBI Taxonomy" id="3775"/>
    <lineage>
        <taxon>Eukaryota</taxon>
        <taxon>Viridiplantae</taxon>
        <taxon>Streptophyta</taxon>
        <taxon>Embryophyta</taxon>
        <taxon>Tracheophyta</taxon>
        <taxon>Spermatophyta</taxon>
        <taxon>Magnoliopsida</taxon>
        <taxon>eudicotyledons</taxon>
        <taxon>Gunneridae</taxon>
        <taxon>Pentapetalae</taxon>
        <taxon>rosids</taxon>
        <taxon>fabids</taxon>
        <taxon>Oxalidales</taxon>
        <taxon>Cephalotaceae</taxon>
        <taxon>Cephalotus</taxon>
    </lineage>
</organism>
<evidence type="ECO:0000313" key="3">
    <source>
        <dbReference type="EMBL" id="GAV70546.1"/>
    </source>
</evidence>
<dbReference type="EMBL" id="BDDD01000822">
    <property type="protein sequence ID" value="GAV70546.1"/>
    <property type="molecule type" value="Genomic_DNA"/>
</dbReference>
<reference evidence="4" key="1">
    <citation type="submission" date="2016-04" db="EMBL/GenBank/DDBJ databases">
        <title>Cephalotus genome sequencing.</title>
        <authorList>
            <person name="Fukushima K."/>
            <person name="Hasebe M."/>
            <person name="Fang X."/>
        </authorList>
    </citation>
    <scope>NUCLEOTIDE SEQUENCE [LARGE SCALE GENOMIC DNA]</scope>
    <source>
        <strain evidence="4">cv. St1</strain>
    </source>
</reference>
<sequence>MQIFIGGYVYAKIASLLHMIYNTKSVFDYTMSLLFSLPFLLVANMLFLPSNGDVGSAAQYNPPYIPTACNGDDATQFPSSNMFAAAGEGIWDNGAACGRLYKVSCISAIVPGTCNKGAIIPVKIVDRAKTSASRPSSDGCTMVLSQAAFDAITNPSSAEVVNIDFQQV</sequence>
<dbReference type="Gene3D" id="2.40.40.10">
    <property type="entry name" value="RlpA-like domain"/>
    <property type="match status" value="1"/>
</dbReference>
<keyword evidence="4" id="KW-1185">Reference proteome</keyword>
<dbReference type="InterPro" id="IPR009009">
    <property type="entry name" value="RlpA-like_DPBB"/>
</dbReference>
<keyword evidence="1" id="KW-0472">Membrane</keyword>